<dbReference type="SUPFAM" id="SSF49503">
    <property type="entry name" value="Cupredoxins"/>
    <property type="match status" value="6"/>
</dbReference>
<organism evidence="4 5">
    <name type="scientific">Halobaculum gomorrense</name>
    <dbReference type="NCBI Taxonomy" id="43928"/>
    <lineage>
        <taxon>Archaea</taxon>
        <taxon>Methanobacteriati</taxon>
        <taxon>Methanobacteriota</taxon>
        <taxon>Stenosarchaea group</taxon>
        <taxon>Halobacteria</taxon>
        <taxon>Halobacteriales</taxon>
        <taxon>Haloferacaceae</taxon>
        <taxon>Halobaculum</taxon>
    </lineage>
</organism>
<dbReference type="PROSITE" id="PS00080">
    <property type="entry name" value="MULTICOPPER_OXIDASE2"/>
    <property type="match status" value="1"/>
</dbReference>
<keyword evidence="1" id="KW-0479">Metal-binding</keyword>
<feature type="compositionally biased region" description="Pro residues" evidence="2">
    <location>
        <begin position="942"/>
        <end position="951"/>
    </location>
</feature>
<dbReference type="Pfam" id="PF07732">
    <property type="entry name" value="Cu-oxidase_3"/>
    <property type="match status" value="2"/>
</dbReference>
<dbReference type="Gene3D" id="2.60.40.420">
    <property type="entry name" value="Cupredoxins - blue copper proteins"/>
    <property type="match status" value="5"/>
</dbReference>
<dbReference type="GO" id="GO:0016491">
    <property type="term" value="F:oxidoreductase activity"/>
    <property type="evidence" value="ECO:0007669"/>
    <property type="project" value="TreeGrafter"/>
</dbReference>
<evidence type="ECO:0000259" key="3">
    <source>
        <dbReference type="Pfam" id="PF07732"/>
    </source>
</evidence>
<accession>A0A1M5TFS9</accession>
<evidence type="ECO:0000256" key="2">
    <source>
        <dbReference type="SAM" id="MobiDB-lite"/>
    </source>
</evidence>
<name>A0A1M5TFS9_9EURY</name>
<sequence length="1490" mass="163397">MGLSEQIRRRTFVQGIGLLPISTSLLDDERVRERLQLSRGTAGGEVRTFTVHAVEVDIVMNRFDLHVPNGAMYVLEEDLDAVREASGEPLEDAYATVEDGNRKDPSPIQPLVIRANEGDTIEIEFVNHLDQRASIHQTGLPYNVRTSDGMAVGYNNDTTVAPGESRTYRWEATHQGAHFFYDGAHQAIDSAAEPPEEANHLSRGLFGAVVVEPPGATWTDPQTGEPLRSGLRADVHDPNGLGTSYREFVAMYHTPEGTAPEVTWPDSDTEQSIHAINYRSDPMGQRVNDELPDGDLKEAFYHSWTNGDPGGGDNIYEAYSGDPVKLVFVGASHEENHVHHLHNHRYKEAARTDADTVDAQTIGLGDAFESFLVAGHGEGTVRPEMSFEEAFEVGAGYVHGSAGDVLFHCHLFPHYAEGMWAGMRVFDKERESLRSLPNTSGLVPADSSTPGYPDFVGDAIEAVEGVEDPVGYYAPQPPELSRTDPRDPTEQEREALGDDVRPGAPYADPIPEDPNRTVEYTIAVMEASVAYNDAGEHDPDGIVYVLEEANVPGVTDGTVPVQDAELVRNGEMNPEPLFIRANVGDEVVLRLKNELDVGASIHPHFVGYDVLGSDSLGMGYNYRQGTDPTETNEYRWYADETGAIFFHDHIFAIEEGMHGMFCGIFVEPQDSEWRDPHSGDPIFSGAQADILTPEDANEQDFREIGLHYHGFVPLRDRNGELINTNREHDVNLGTFAINYRNAPFYDRNDADSAYVHSSAVHGDPATPVLEAYEGDPLKIRILQGAYEDSHNFALDGLRIDPEGFAPSDSVSQIIGPSEAFTFDVEPEATQLPFERMTNPDGLPVRDYRYGSNVVDDLFTGMWGLVRVWGGEVDHLRPLEDHGSPSETVTNEDLEQMGHPAPFAEFDWTETGQRARRLYAEGDDRLLPADESARRNPNVGEPPESPDGPGEPSPDDAPVREFDVTAFQTEIPYNDHGDHDPHGIVFAPDRYVEEIREGVREPEPLTLRANAGERIRINLTNDLPASLDDDHAHPLMRVDREWDRSTRISLHPNQIRYDVNGSDGAAVGFNHDTTVGRGETVTYEWYADIELGTVVLNDWADVRNNRHHGAYGQLIVQQRDAITLENGTAEASGTAAAAMVKTPDGEEDFRTEALVFADAQYIVNEEDSSRCVVPPGDEMDAGAPCNQLGNDESQGYGAVNYRSAPFARRFETDDRQHLVYSSRVHGDPATPILRTDPGDPVVFRVAHAADKARGVSFHLAGHQWQRYQGVPESPVIGVDGQYIPGKCDAFELIGGAGGSTETPGDYIYQETKQRRRLESGMWGILRVGNEHVEGTTSERGTHPLPDRADDVPLVARPDYVVAVGDLTGRDGPDVVVGVPDSDIGAHEGGGVYLFLDTPPGHVRDLSGADLQVLSETAGERAGTDLTLTEEADDGSRDVLVGRTNGEALRIEGGQALLDLVASPPDSGLDEFVRNTTNTDVEAIVPLELASE</sequence>
<feature type="domain" description="Plastocyanin-like" evidence="3">
    <location>
        <begin position="113"/>
        <end position="214"/>
    </location>
</feature>
<dbReference type="PANTHER" id="PTHR11709:SF486">
    <property type="entry name" value="MULTICOPPER OXIDASE"/>
    <property type="match status" value="1"/>
</dbReference>
<dbReference type="STRING" id="43928.SAMN05443636_2694"/>
<reference evidence="4 5" key="1">
    <citation type="submission" date="2016-11" db="EMBL/GenBank/DDBJ databases">
        <authorList>
            <person name="Jaros S."/>
            <person name="Januszkiewicz K."/>
            <person name="Wedrychowicz H."/>
        </authorList>
    </citation>
    <scope>NUCLEOTIDE SEQUENCE [LARGE SCALE GENOMIC DNA]</scope>
    <source>
        <strain evidence="4 5">DSM 9297</strain>
    </source>
</reference>
<feature type="domain" description="Plastocyanin-like" evidence="3">
    <location>
        <begin position="574"/>
        <end position="669"/>
    </location>
</feature>
<dbReference type="Proteomes" id="UP000184357">
    <property type="component" value="Unassembled WGS sequence"/>
</dbReference>
<evidence type="ECO:0000313" key="5">
    <source>
        <dbReference type="Proteomes" id="UP000184357"/>
    </source>
</evidence>
<dbReference type="EMBL" id="FQWV01000008">
    <property type="protein sequence ID" value="SHH49617.1"/>
    <property type="molecule type" value="Genomic_DNA"/>
</dbReference>
<protein>
    <submittedName>
        <fullName evidence="4">Multicopper oxidase</fullName>
    </submittedName>
</protein>
<dbReference type="OrthoDB" id="202198at2157"/>
<feature type="region of interest" description="Disordered" evidence="2">
    <location>
        <begin position="470"/>
        <end position="514"/>
    </location>
</feature>
<evidence type="ECO:0000313" key="4">
    <source>
        <dbReference type="EMBL" id="SHH49617.1"/>
    </source>
</evidence>
<dbReference type="InterPro" id="IPR008972">
    <property type="entry name" value="Cupredoxin"/>
</dbReference>
<dbReference type="PANTHER" id="PTHR11709">
    <property type="entry name" value="MULTI-COPPER OXIDASE"/>
    <property type="match status" value="1"/>
</dbReference>
<feature type="region of interest" description="Disordered" evidence="2">
    <location>
        <begin position="921"/>
        <end position="958"/>
    </location>
</feature>
<dbReference type="GO" id="GO:0005507">
    <property type="term" value="F:copper ion binding"/>
    <property type="evidence" value="ECO:0007669"/>
    <property type="project" value="InterPro"/>
</dbReference>
<feature type="region of interest" description="Disordered" evidence="2">
    <location>
        <begin position="218"/>
        <end position="239"/>
    </location>
</feature>
<dbReference type="InterPro" id="IPR011707">
    <property type="entry name" value="Cu-oxidase-like_N"/>
</dbReference>
<gene>
    <name evidence="4" type="ORF">SAMN05443636_2694</name>
</gene>
<feature type="compositionally biased region" description="Basic and acidic residues" evidence="2">
    <location>
        <begin position="481"/>
        <end position="501"/>
    </location>
</feature>
<feature type="compositionally biased region" description="Basic and acidic residues" evidence="2">
    <location>
        <begin position="921"/>
        <end position="933"/>
    </location>
</feature>
<keyword evidence="5" id="KW-1185">Reference proteome</keyword>
<dbReference type="InterPro" id="IPR045087">
    <property type="entry name" value="Cu-oxidase_fam"/>
</dbReference>
<dbReference type="RefSeq" id="WP_073310469.1">
    <property type="nucleotide sequence ID" value="NZ_FQWV01000008.1"/>
</dbReference>
<dbReference type="InterPro" id="IPR002355">
    <property type="entry name" value="Cu_oxidase_Cu_BS"/>
</dbReference>
<proteinExistence type="predicted"/>
<evidence type="ECO:0000256" key="1">
    <source>
        <dbReference type="ARBA" id="ARBA00022723"/>
    </source>
</evidence>